<dbReference type="InterPro" id="IPR011008">
    <property type="entry name" value="Dimeric_a/b-barrel"/>
</dbReference>
<comment type="caution">
    <text evidence="2">The sequence shown here is derived from an EMBL/GenBank/DDBJ whole genome shotgun (WGS) entry which is preliminary data.</text>
</comment>
<gene>
    <name evidence="2" type="ORF">GCM10009788_46670</name>
</gene>
<dbReference type="SUPFAM" id="SSF54909">
    <property type="entry name" value="Dimeric alpha+beta barrel"/>
    <property type="match status" value="1"/>
</dbReference>
<dbReference type="Pfam" id="PF03992">
    <property type="entry name" value="ABM"/>
    <property type="match status" value="1"/>
</dbReference>
<evidence type="ECO:0000313" key="3">
    <source>
        <dbReference type="Proteomes" id="UP001500842"/>
    </source>
</evidence>
<evidence type="ECO:0000313" key="2">
    <source>
        <dbReference type="EMBL" id="GAA1538683.1"/>
    </source>
</evidence>
<name>A0ABN2BFT3_9ACTN</name>
<organism evidence="2 3">
    <name type="scientific">Nocardioides humi</name>
    <dbReference type="NCBI Taxonomy" id="449461"/>
    <lineage>
        <taxon>Bacteria</taxon>
        <taxon>Bacillati</taxon>
        <taxon>Actinomycetota</taxon>
        <taxon>Actinomycetes</taxon>
        <taxon>Propionibacteriales</taxon>
        <taxon>Nocardioidaceae</taxon>
        <taxon>Nocardioides</taxon>
    </lineage>
</organism>
<feature type="domain" description="ABM" evidence="1">
    <location>
        <begin position="8"/>
        <end position="68"/>
    </location>
</feature>
<proteinExistence type="predicted"/>
<dbReference type="EMBL" id="BAAAOR010000034">
    <property type="protein sequence ID" value="GAA1538683.1"/>
    <property type="molecule type" value="Genomic_DNA"/>
</dbReference>
<evidence type="ECO:0000259" key="1">
    <source>
        <dbReference type="Pfam" id="PF03992"/>
    </source>
</evidence>
<dbReference type="RefSeq" id="WP_181411080.1">
    <property type="nucleotide sequence ID" value="NZ_BAAAOR010000034.1"/>
</dbReference>
<accession>A0ABN2BFT3</accession>
<dbReference type="InterPro" id="IPR007138">
    <property type="entry name" value="ABM_dom"/>
</dbReference>
<keyword evidence="3" id="KW-1185">Reference proteome</keyword>
<protein>
    <recommendedName>
        <fullName evidence="1">ABM domain-containing protein</fullName>
    </recommendedName>
</protein>
<dbReference type="Gene3D" id="3.30.70.100">
    <property type="match status" value="1"/>
</dbReference>
<reference evidence="2 3" key="1">
    <citation type="journal article" date="2019" name="Int. J. Syst. Evol. Microbiol.">
        <title>The Global Catalogue of Microorganisms (GCM) 10K type strain sequencing project: providing services to taxonomists for standard genome sequencing and annotation.</title>
        <authorList>
            <consortium name="The Broad Institute Genomics Platform"/>
            <consortium name="The Broad Institute Genome Sequencing Center for Infectious Disease"/>
            <person name="Wu L."/>
            <person name="Ma J."/>
        </authorList>
    </citation>
    <scope>NUCLEOTIDE SEQUENCE [LARGE SCALE GENOMIC DNA]</scope>
    <source>
        <strain evidence="2 3">JCM 14942</strain>
    </source>
</reference>
<sequence length="114" mass="12718">MSVIRARAVNQGRSADWAEAKATAGQMVDLARDFDGVHYYEMYVDEAEHRLVNLAEYADEAAWRAWIQANRPLGSQLMTTVDVIAMEVYGELSPELRASIMSYTAATTYPRLAG</sequence>
<dbReference type="Proteomes" id="UP001500842">
    <property type="component" value="Unassembled WGS sequence"/>
</dbReference>